<comment type="subcellular location">
    <subcellularLocation>
        <location evidence="3">Cytoplasm</location>
    </subcellularLocation>
    <text evidence="3">Associated with two foci at the outer edges of the nucleoid region in young cells, and at four foci within both cell halves in older cells.</text>
</comment>
<dbReference type="PANTHER" id="PTHR33969">
    <property type="entry name" value="SEGREGATION AND CONDENSATION PROTEIN A"/>
    <property type="match status" value="1"/>
</dbReference>
<name>A0A0H4QYH3_9LACO</name>
<keyword evidence="3" id="KW-0963">Cytoplasm</keyword>
<evidence type="ECO:0000256" key="2">
    <source>
        <dbReference type="ARBA" id="ARBA00044777"/>
    </source>
</evidence>
<dbReference type="GO" id="GO:0007059">
    <property type="term" value="P:chromosome segregation"/>
    <property type="evidence" value="ECO:0007669"/>
    <property type="project" value="UniProtKB-UniRule"/>
</dbReference>
<dbReference type="HAMAP" id="MF_01805">
    <property type="entry name" value="ScpA"/>
    <property type="match status" value="1"/>
</dbReference>
<evidence type="ECO:0000313" key="5">
    <source>
        <dbReference type="Proteomes" id="UP000036106"/>
    </source>
</evidence>
<comment type="function">
    <text evidence="3">Participates in chromosomal partition during cell division. May act via the formation of a condensin-like complex containing Smc and ScpB that pull DNA away from mid-cell into both cell halves.</text>
</comment>
<evidence type="ECO:0000256" key="1">
    <source>
        <dbReference type="ARBA" id="ARBA00022829"/>
    </source>
</evidence>
<dbReference type="Gene3D" id="6.10.250.2410">
    <property type="match status" value="1"/>
</dbReference>
<dbReference type="KEGG" id="lgn:ABM34_02440"/>
<organism evidence="4 5">
    <name type="scientific">Companilactobacillus ginsenosidimutans</name>
    <dbReference type="NCBI Taxonomy" id="1007676"/>
    <lineage>
        <taxon>Bacteria</taxon>
        <taxon>Bacillati</taxon>
        <taxon>Bacillota</taxon>
        <taxon>Bacilli</taxon>
        <taxon>Lactobacillales</taxon>
        <taxon>Lactobacillaceae</taxon>
        <taxon>Companilactobacillus</taxon>
    </lineage>
</organism>
<keyword evidence="3" id="KW-0131">Cell cycle</keyword>
<dbReference type="PATRIC" id="fig|1007676.4.peg.507"/>
<dbReference type="EMBL" id="CP012034">
    <property type="protein sequence ID" value="AKP66520.1"/>
    <property type="molecule type" value="Genomic_DNA"/>
</dbReference>
<keyword evidence="3" id="KW-0132">Cell division</keyword>
<comment type="similarity">
    <text evidence="3">Belongs to the ScpA family.</text>
</comment>
<dbReference type="GO" id="GO:0051301">
    <property type="term" value="P:cell division"/>
    <property type="evidence" value="ECO:0007669"/>
    <property type="project" value="UniProtKB-KW"/>
</dbReference>
<proteinExistence type="inferred from homology"/>
<evidence type="ECO:0000256" key="3">
    <source>
        <dbReference type="HAMAP-Rule" id="MF_01805"/>
    </source>
</evidence>
<sequence>MEKLKLVLTDFEGPIDLLLHLIKESKIDIYDIPIADITQQYLDYLNNMKVLQLDIAGDYLVMASTLMSIKSKLLLPKAPDEIDENIDVEDPRDALVSQLLTYQTFKHVAEYFEEKEASRSKLHDKEPSVPKTQLEQFLLPGSVAISDLASVYSELLQNQIKHGPKTEMVENETISIEAAQESILSKLSKHRRITFKSLLKIGHGVEEVVTDFMAILEMVRNQQIIAHQESLESELIIELRN</sequence>
<gene>
    <name evidence="3" type="primary">scpA</name>
    <name evidence="4" type="ORF">ABM34_02440</name>
</gene>
<dbReference type="GO" id="GO:0005737">
    <property type="term" value="C:cytoplasm"/>
    <property type="evidence" value="ECO:0007669"/>
    <property type="project" value="UniProtKB-SubCell"/>
</dbReference>
<protein>
    <recommendedName>
        <fullName evidence="2 3">Segregation and condensation protein A</fullName>
    </recommendedName>
</protein>
<reference evidence="5" key="1">
    <citation type="submission" date="2015-07" db="EMBL/GenBank/DDBJ databases">
        <title>Lactobacillus ginsenosidimutans/EMML 3141/ whole genome sequencing.</title>
        <authorList>
            <person name="Kim M.K."/>
            <person name="Im W.-T."/>
            <person name="Srinivasan S."/>
            <person name="Lee J.-J."/>
        </authorList>
    </citation>
    <scope>NUCLEOTIDE SEQUENCE [LARGE SCALE GENOMIC DNA]</scope>
    <source>
        <strain evidence="5">EMML 3041</strain>
    </source>
</reference>
<keyword evidence="5" id="KW-1185">Reference proteome</keyword>
<keyword evidence="1 3" id="KW-0159">Chromosome partition</keyword>
<comment type="subunit">
    <text evidence="3">Component of a cohesin-like complex composed of ScpA, ScpB and the Smc homodimer, in which ScpA and ScpB bind to the head domain of Smc. The presence of the three proteins is required for the association of the complex with DNA.</text>
</comment>
<dbReference type="Proteomes" id="UP000036106">
    <property type="component" value="Chromosome"/>
</dbReference>
<dbReference type="PANTHER" id="PTHR33969:SF2">
    <property type="entry name" value="SEGREGATION AND CONDENSATION PROTEIN A"/>
    <property type="match status" value="1"/>
</dbReference>
<accession>A0A0H4QYH3</accession>
<dbReference type="GO" id="GO:0006260">
    <property type="term" value="P:DNA replication"/>
    <property type="evidence" value="ECO:0007669"/>
    <property type="project" value="UniProtKB-UniRule"/>
</dbReference>
<dbReference type="STRING" id="1007676.ABM34_02440"/>
<dbReference type="OrthoDB" id="9811016at2"/>
<dbReference type="InterPro" id="IPR003768">
    <property type="entry name" value="ScpA"/>
</dbReference>
<dbReference type="RefSeq" id="WP_048702979.1">
    <property type="nucleotide sequence ID" value="NZ_CP012034.1"/>
</dbReference>
<dbReference type="Pfam" id="PF02616">
    <property type="entry name" value="SMC_ScpA"/>
    <property type="match status" value="1"/>
</dbReference>
<dbReference type="AlphaFoldDB" id="A0A0H4QYH3"/>
<evidence type="ECO:0000313" key="4">
    <source>
        <dbReference type="EMBL" id="AKP66520.1"/>
    </source>
</evidence>